<gene>
    <name evidence="2" type="ORF">GGR13_002303</name>
</gene>
<reference evidence="2 3" key="1">
    <citation type="submission" date="2020-08" db="EMBL/GenBank/DDBJ databases">
        <title>Genomic Encyclopedia of Type Strains, Phase IV (KMG-IV): sequencing the most valuable type-strain genomes for metagenomic binning, comparative biology and taxonomic classification.</title>
        <authorList>
            <person name="Goeker M."/>
        </authorList>
    </citation>
    <scope>NUCLEOTIDE SEQUENCE [LARGE SCALE GENOMIC DNA]</scope>
    <source>
        <strain evidence="2 3">DSM 4737</strain>
    </source>
</reference>
<evidence type="ECO:0000313" key="2">
    <source>
        <dbReference type="EMBL" id="MBB5746696.1"/>
    </source>
</evidence>
<dbReference type="AlphaFoldDB" id="A0A7W9FEQ2"/>
<dbReference type="RefSeq" id="WP_183213678.1">
    <property type="nucleotide sequence ID" value="NZ_JACHOR010000004.1"/>
</dbReference>
<feature type="region of interest" description="Disordered" evidence="1">
    <location>
        <begin position="243"/>
        <end position="264"/>
    </location>
</feature>
<dbReference type="EMBL" id="JACHOR010000004">
    <property type="protein sequence ID" value="MBB5746696.1"/>
    <property type="molecule type" value="Genomic_DNA"/>
</dbReference>
<sequence>MPSTYQIAQLKTRLASLSRHDTGGEPERFLLGIDRVDAYLDPGPCLFCLHDIHARTAADAVAANAFALGLATRATRERPMVWVFQNLAGQEAGGLNGSGLHEWGVSPDRVLIVRVRDATALLAAGEEALKSGAVGSVLMSGWGEARAMSLTASRRLALAARAGSSTAFVVRAASMSAPSAAETRWSVGSALSTGLEAGVPGRPAFVAALTRSRQGAAPAQWTLEWDRERRAFCEPAPVSGRRLSVPVPGSAAARGPAAGLRRTG</sequence>
<dbReference type="InterPro" id="IPR017026">
    <property type="entry name" value="ImuA"/>
</dbReference>
<accession>A0A7W9FEQ2</accession>
<dbReference type="InterPro" id="IPR027417">
    <property type="entry name" value="P-loop_NTPase"/>
</dbReference>
<name>A0A7W9FEQ2_9CAUL</name>
<dbReference type="Proteomes" id="UP000545037">
    <property type="component" value="Unassembled WGS sequence"/>
</dbReference>
<comment type="caution">
    <text evidence="2">The sequence shown here is derived from an EMBL/GenBank/DDBJ whole genome shotgun (WGS) entry which is preliminary data.</text>
</comment>
<proteinExistence type="predicted"/>
<evidence type="ECO:0000313" key="3">
    <source>
        <dbReference type="Proteomes" id="UP000545037"/>
    </source>
</evidence>
<organism evidence="2 3">
    <name type="scientific">Brevundimonas variabilis</name>
    <dbReference type="NCBI Taxonomy" id="74312"/>
    <lineage>
        <taxon>Bacteria</taxon>
        <taxon>Pseudomonadati</taxon>
        <taxon>Pseudomonadota</taxon>
        <taxon>Alphaproteobacteria</taxon>
        <taxon>Caulobacterales</taxon>
        <taxon>Caulobacteraceae</taxon>
        <taxon>Brevundimonas</taxon>
    </lineage>
</organism>
<dbReference type="PIRSF" id="PIRSF034285">
    <property type="entry name" value="UCP034285"/>
    <property type="match status" value="1"/>
</dbReference>
<evidence type="ECO:0000256" key="1">
    <source>
        <dbReference type="SAM" id="MobiDB-lite"/>
    </source>
</evidence>
<protein>
    <submittedName>
        <fullName evidence="2">Protein ImuA</fullName>
    </submittedName>
</protein>
<feature type="compositionally biased region" description="Low complexity" evidence="1">
    <location>
        <begin position="246"/>
        <end position="264"/>
    </location>
</feature>
<dbReference type="Gene3D" id="3.40.50.300">
    <property type="entry name" value="P-loop containing nucleotide triphosphate hydrolases"/>
    <property type="match status" value="1"/>
</dbReference>
<keyword evidence="3" id="KW-1185">Reference proteome</keyword>
<dbReference type="SUPFAM" id="SSF52540">
    <property type="entry name" value="P-loop containing nucleoside triphosphate hydrolases"/>
    <property type="match status" value="1"/>
</dbReference>